<organism evidence="1 2">
    <name type="scientific">Leishmania lindenbergi</name>
    <dbReference type="NCBI Taxonomy" id="651832"/>
    <lineage>
        <taxon>Eukaryota</taxon>
        <taxon>Discoba</taxon>
        <taxon>Euglenozoa</taxon>
        <taxon>Kinetoplastea</taxon>
        <taxon>Metakinetoplastina</taxon>
        <taxon>Trypanosomatida</taxon>
        <taxon>Trypanosomatidae</taxon>
        <taxon>Leishmaniinae</taxon>
        <taxon>Leishmania</taxon>
    </lineage>
</organism>
<gene>
    <name evidence="1" type="ORF">Q4I31_002052</name>
</gene>
<dbReference type="EMBL" id="JBAMZK010000014">
    <property type="protein sequence ID" value="KAL0510186.1"/>
    <property type="molecule type" value="Genomic_DNA"/>
</dbReference>
<evidence type="ECO:0000313" key="1">
    <source>
        <dbReference type="EMBL" id="KAL0510186.1"/>
    </source>
</evidence>
<dbReference type="AlphaFoldDB" id="A0AAW3AQP3"/>
<name>A0AAW3AQP3_9TRYP</name>
<accession>A0AAW3AQP3</accession>
<keyword evidence="2" id="KW-1185">Reference proteome</keyword>
<sequence length="481" mass="51459">MQAAVTACSVGDGGGQTQQAANLFLHDVKHLLRWHAVAAGMALAATPIVYQAARIVAHRYRAELVNLAKDSIQCEALFNGTEANGALIDSAEEGGILISYKSNLTDAREARGGVGGNAPVLWSGSPRSPSQQSASMFALRVGRRHSWVVSPFAYQVLAAQRAPNVQFVRTCSWAAVCQYGVVVLRAATTSCFVSVASITVLYATCRTLDCVLPFGPLPAADNTMDVTPTSLLSALATAPLFTTSAPPFPAVNSTYGLYSFSVSAAGVWSRLFPRLGALQTLWQRLAGFTQPLHSEWRDGSASPLSSPHALADSVWASLSPRGYFIVSLLPRLPSHISMGLWWLARRASIAAMRRWYAASSSASPTAKATALTAAAATPSLSTSTNTDAADFVDPCTPELSNRRRCRQPRRLIHSPVAKMARLLMGDVAYAGILFLVTSYADSNTRGGDSPCWPLVLNNANTRYDLYCWAEAICSMLRLVGL</sequence>
<evidence type="ECO:0000313" key="2">
    <source>
        <dbReference type="Proteomes" id="UP001500131"/>
    </source>
</evidence>
<comment type="caution">
    <text evidence="1">The sequence shown here is derived from an EMBL/GenBank/DDBJ whole genome shotgun (WGS) entry which is preliminary data.</text>
</comment>
<protein>
    <submittedName>
        <fullName evidence="1">Uncharacterized protein</fullName>
    </submittedName>
</protein>
<reference evidence="1 2" key="1">
    <citation type="submission" date="2024-02" db="EMBL/GenBank/DDBJ databases">
        <title>FIRST GENOME SEQUENCES OF Leishmania (Viannia) shawi, Leishmania (Viannia) lindenbergi AND Leishmania (Viannia) utingensis.</title>
        <authorList>
            <person name="Resadore F."/>
            <person name="Custodio M.G.F."/>
            <person name="Boite M.C."/>
            <person name="Cupolillo E."/>
            <person name="Ferreira G.E.M."/>
        </authorList>
    </citation>
    <scope>NUCLEOTIDE SEQUENCE [LARGE SCALE GENOMIC DNA]</scope>
    <source>
        <strain evidence="1 2">MHOM/BR/1966/M15733</strain>
    </source>
</reference>
<dbReference type="Proteomes" id="UP001500131">
    <property type="component" value="Unassembled WGS sequence"/>
</dbReference>
<proteinExistence type="predicted"/>